<keyword evidence="5" id="KW-0498">Mitosis</keyword>
<protein>
    <submittedName>
        <fullName evidence="11">Nnf1-domain-containing protein</fullName>
    </submittedName>
</protein>
<keyword evidence="12" id="KW-1185">Reference proteome</keyword>
<dbReference type="GO" id="GO:0000444">
    <property type="term" value="C:MIS12/MIND type complex"/>
    <property type="evidence" value="ECO:0007669"/>
    <property type="project" value="InterPro"/>
</dbReference>
<keyword evidence="9" id="KW-0137">Centromere</keyword>
<dbReference type="RefSeq" id="XP_040722059.1">
    <property type="nucleotide sequence ID" value="XM_040868143.1"/>
</dbReference>
<gene>
    <name evidence="11" type="ORF">BCR37DRAFT_352587</name>
</gene>
<comment type="subcellular location">
    <subcellularLocation>
        <location evidence="2">Chromosome</location>
        <location evidence="2">Centromere</location>
        <location evidence="2">Kinetochore</location>
    </subcellularLocation>
    <subcellularLocation>
        <location evidence="1">Nucleus</location>
    </subcellularLocation>
</comment>
<dbReference type="Proteomes" id="UP000193685">
    <property type="component" value="Unassembled WGS sequence"/>
</dbReference>
<dbReference type="GO" id="GO:0051301">
    <property type="term" value="P:cell division"/>
    <property type="evidence" value="ECO:0007669"/>
    <property type="project" value="UniProtKB-KW"/>
</dbReference>
<dbReference type="STRING" id="56484.A0A1Y2EUQ9"/>
<keyword evidence="3" id="KW-0158">Chromosome</keyword>
<accession>A0A1Y2EUQ9</accession>
<dbReference type="GO" id="GO:0007059">
    <property type="term" value="P:chromosome segregation"/>
    <property type="evidence" value="ECO:0007669"/>
    <property type="project" value="TreeGrafter"/>
</dbReference>
<sequence length="164" mass="18589">MERVRATKLQEILDTTVSATLRACSYDKLASCFPTLAQNDAPSLEHAQQQVYDFLQTTMAQEFGKILAEREAVQRLDELDLLIKQARERKERGEARTEHMDLPPEVILQAHLIPVKRRELEGMRLALDQLQAENGQALAAMETTRVQLEQEAANLQALLQTPQP</sequence>
<name>A0A1Y2EUQ9_PROLT</name>
<dbReference type="InterPro" id="IPR007128">
    <property type="entry name" value="PMF1/Nnf1"/>
</dbReference>
<evidence type="ECO:0000313" key="11">
    <source>
        <dbReference type="EMBL" id="ORY74585.1"/>
    </source>
</evidence>
<evidence type="ECO:0000256" key="1">
    <source>
        <dbReference type="ARBA" id="ARBA00004123"/>
    </source>
</evidence>
<dbReference type="EMBL" id="MCFI01000029">
    <property type="protein sequence ID" value="ORY74585.1"/>
    <property type="molecule type" value="Genomic_DNA"/>
</dbReference>
<dbReference type="PANTHER" id="PTHR15459">
    <property type="entry name" value="POLYAMINE-MODULATED FACTOR 1"/>
    <property type="match status" value="1"/>
</dbReference>
<evidence type="ECO:0000256" key="4">
    <source>
        <dbReference type="ARBA" id="ARBA00022618"/>
    </source>
</evidence>
<evidence type="ECO:0000256" key="10">
    <source>
        <dbReference type="SAM" id="Coils"/>
    </source>
</evidence>
<dbReference type="Pfam" id="PF03980">
    <property type="entry name" value="Nnf1"/>
    <property type="match status" value="1"/>
</dbReference>
<keyword evidence="7" id="KW-0539">Nucleus</keyword>
<keyword evidence="8" id="KW-0131">Cell cycle</keyword>
<evidence type="ECO:0000313" key="12">
    <source>
        <dbReference type="Proteomes" id="UP000193685"/>
    </source>
</evidence>
<dbReference type="GO" id="GO:0005634">
    <property type="term" value="C:nucleus"/>
    <property type="evidence" value="ECO:0007669"/>
    <property type="project" value="UniProtKB-SubCell"/>
</dbReference>
<dbReference type="GeneID" id="63784742"/>
<evidence type="ECO:0000256" key="7">
    <source>
        <dbReference type="ARBA" id="ARBA00023242"/>
    </source>
</evidence>
<dbReference type="OrthoDB" id="18453at2759"/>
<reference evidence="11 12" key="1">
    <citation type="submission" date="2016-07" db="EMBL/GenBank/DDBJ databases">
        <title>Pervasive Adenine N6-methylation of Active Genes in Fungi.</title>
        <authorList>
            <consortium name="DOE Joint Genome Institute"/>
            <person name="Mondo S.J."/>
            <person name="Dannebaum R.O."/>
            <person name="Kuo R.C."/>
            <person name="Labutti K."/>
            <person name="Haridas S."/>
            <person name="Kuo A."/>
            <person name="Salamov A."/>
            <person name="Ahrendt S.R."/>
            <person name="Lipzen A."/>
            <person name="Sullivan W."/>
            <person name="Andreopoulos W.B."/>
            <person name="Clum A."/>
            <person name="Lindquist E."/>
            <person name="Daum C."/>
            <person name="Ramamoorthy G.K."/>
            <person name="Gryganskyi A."/>
            <person name="Culley D."/>
            <person name="Magnuson J.K."/>
            <person name="James T.Y."/>
            <person name="O'Malley M.A."/>
            <person name="Stajich J.E."/>
            <person name="Spatafora J.W."/>
            <person name="Visel A."/>
            <person name="Grigoriev I.V."/>
        </authorList>
    </citation>
    <scope>NUCLEOTIDE SEQUENCE [LARGE SCALE GENOMIC DNA]</scope>
    <source>
        <strain evidence="11 12">12-1054</strain>
    </source>
</reference>
<evidence type="ECO:0000256" key="2">
    <source>
        <dbReference type="ARBA" id="ARBA00004629"/>
    </source>
</evidence>
<keyword evidence="4" id="KW-0132">Cell division</keyword>
<keyword evidence="10" id="KW-0175">Coiled coil</keyword>
<evidence type="ECO:0000256" key="5">
    <source>
        <dbReference type="ARBA" id="ARBA00022776"/>
    </source>
</evidence>
<evidence type="ECO:0000256" key="6">
    <source>
        <dbReference type="ARBA" id="ARBA00022838"/>
    </source>
</evidence>
<organism evidence="11 12">
    <name type="scientific">Protomyces lactucae-debilis</name>
    <dbReference type="NCBI Taxonomy" id="2754530"/>
    <lineage>
        <taxon>Eukaryota</taxon>
        <taxon>Fungi</taxon>
        <taxon>Dikarya</taxon>
        <taxon>Ascomycota</taxon>
        <taxon>Taphrinomycotina</taxon>
        <taxon>Taphrinomycetes</taxon>
        <taxon>Taphrinales</taxon>
        <taxon>Protomycetaceae</taxon>
        <taxon>Protomyces</taxon>
    </lineage>
</organism>
<keyword evidence="6" id="KW-0995">Kinetochore</keyword>
<evidence type="ECO:0000256" key="9">
    <source>
        <dbReference type="ARBA" id="ARBA00023328"/>
    </source>
</evidence>
<feature type="coiled-coil region" evidence="10">
    <location>
        <begin position="69"/>
        <end position="96"/>
    </location>
</feature>
<dbReference type="PANTHER" id="PTHR15459:SF3">
    <property type="entry name" value="POLYAMINE-MODULATED FACTOR 1"/>
    <property type="match status" value="1"/>
</dbReference>
<dbReference type="OMA" id="QGQMVDK"/>
<evidence type="ECO:0000256" key="8">
    <source>
        <dbReference type="ARBA" id="ARBA00023306"/>
    </source>
</evidence>
<proteinExistence type="predicted"/>
<dbReference type="AlphaFoldDB" id="A0A1Y2EUQ9"/>
<comment type="caution">
    <text evidence="11">The sequence shown here is derived from an EMBL/GenBank/DDBJ whole genome shotgun (WGS) entry which is preliminary data.</text>
</comment>
<evidence type="ECO:0000256" key="3">
    <source>
        <dbReference type="ARBA" id="ARBA00022454"/>
    </source>
</evidence>